<dbReference type="STRING" id="1802451.A3C82_01485"/>
<dbReference type="Proteomes" id="UP000176901">
    <property type="component" value="Unassembled WGS sequence"/>
</dbReference>
<reference evidence="3 4" key="1">
    <citation type="journal article" date="2016" name="Nat. Commun.">
        <title>Thousands of microbial genomes shed light on interconnected biogeochemical processes in an aquifer system.</title>
        <authorList>
            <person name="Anantharaman K."/>
            <person name="Brown C.T."/>
            <person name="Hug L.A."/>
            <person name="Sharon I."/>
            <person name="Castelle C.J."/>
            <person name="Probst A.J."/>
            <person name="Thomas B.C."/>
            <person name="Singh A."/>
            <person name="Wilkins M.J."/>
            <person name="Karaoz U."/>
            <person name="Brodie E.L."/>
            <person name="Williams K.H."/>
            <person name="Hubbard S.S."/>
            <person name="Banfield J.F."/>
        </authorList>
    </citation>
    <scope>NUCLEOTIDE SEQUENCE [LARGE SCALE GENOMIC DNA]</scope>
</reference>
<evidence type="ECO:0000256" key="1">
    <source>
        <dbReference type="SAM" id="Phobius"/>
    </source>
</evidence>
<keyword evidence="2" id="KW-0732">Signal</keyword>
<dbReference type="InterPro" id="IPR043993">
    <property type="entry name" value="T4SS_pilin"/>
</dbReference>
<evidence type="ECO:0000313" key="4">
    <source>
        <dbReference type="Proteomes" id="UP000176901"/>
    </source>
</evidence>
<dbReference type="AlphaFoldDB" id="A0A1G2R4P4"/>
<keyword evidence="1" id="KW-1133">Transmembrane helix</keyword>
<feature type="chain" id="PRO_5009584214" evidence="2">
    <location>
        <begin position="26"/>
        <end position="207"/>
    </location>
</feature>
<evidence type="ECO:0000256" key="2">
    <source>
        <dbReference type="SAM" id="SignalP"/>
    </source>
</evidence>
<name>A0A1G2R4P4_9BACT</name>
<evidence type="ECO:0000313" key="3">
    <source>
        <dbReference type="EMBL" id="OHA67834.1"/>
    </source>
</evidence>
<protein>
    <submittedName>
        <fullName evidence="3">Uncharacterized protein</fullName>
    </submittedName>
</protein>
<feature type="transmembrane region" description="Helical" evidence="1">
    <location>
        <begin position="144"/>
        <end position="169"/>
    </location>
</feature>
<keyword evidence="1" id="KW-0812">Transmembrane</keyword>
<dbReference type="EMBL" id="MHTW01000004">
    <property type="protein sequence ID" value="OHA67834.1"/>
    <property type="molecule type" value="Genomic_DNA"/>
</dbReference>
<dbReference type="Pfam" id="PF18895">
    <property type="entry name" value="T4SS_pilin"/>
    <property type="match status" value="1"/>
</dbReference>
<gene>
    <name evidence="3" type="ORF">A3C82_01485</name>
</gene>
<organism evidence="3 4">
    <name type="scientific">Candidatus Wildermuthbacteria bacterium RIFCSPHIGHO2_02_FULL_47_12</name>
    <dbReference type="NCBI Taxonomy" id="1802451"/>
    <lineage>
        <taxon>Bacteria</taxon>
        <taxon>Candidatus Wildermuthiibacteriota</taxon>
    </lineage>
</organism>
<accession>A0A1G2R4P4</accession>
<keyword evidence="1" id="KW-0472">Membrane</keyword>
<feature type="transmembrane region" description="Helical" evidence="1">
    <location>
        <begin position="181"/>
        <end position="201"/>
    </location>
</feature>
<proteinExistence type="predicted"/>
<sequence length="207" mass="21393">MRMKFILSVFIAFSLALFMAGQIQAAVVPACTIATQDACKVGTIQYVCKSANGINGFCSGPCEVDSECSSFLGAPFNWAAAKCTGNLAIAAVPDNPATSVNEAQVAVPASLGVCLELPTSAKQLSKGPQEGNALLALVDVATNWVFAIFVVLSIIFVLLAAFQFVTGGGDAKKIEEARSKLIWATVGILIALLAKGLVPVIKNIVGG</sequence>
<feature type="signal peptide" evidence="2">
    <location>
        <begin position="1"/>
        <end position="25"/>
    </location>
</feature>
<comment type="caution">
    <text evidence="3">The sequence shown here is derived from an EMBL/GenBank/DDBJ whole genome shotgun (WGS) entry which is preliminary data.</text>
</comment>